<keyword evidence="1" id="KW-1133">Transmembrane helix</keyword>
<name>A0A1Y2AHY9_9TREE</name>
<protein>
    <submittedName>
        <fullName evidence="2">Uncharacterized protein</fullName>
    </submittedName>
</protein>
<keyword evidence="1" id="KW-0472">Membrane</keyword>
<accession>A0A1Y2AHY9</accession>
<evidence type="ECO:0000256" key="1">
    <source>
        <dbReference type="SAM" id="Phobius"/>
    </source>
</evidence>
<organism evidence="2 3">
    <name type="scientific">Naematelia encephala</name>
    <dbReference type="NCBI Taxonomy" id="71784"/>
    <lineage>
        <taxon>Eukaryota</taxon>
        <taxon>Fungi</taxon>
        <taxon>Dikarya</taxon>
        <taxon>Basidiomycota</taxon>
        <taxon>Agaricomycotina</taxon>
        <taxon>Tremellomycetes</taxon>
        <taxon>Tremellales</taxon>
        <taxon>Naemateliaceae</taxon>
        <taxon>Naematelia</taxon>
    </lineage>
</organism>
<evidence type="ECO:0000313" key="2">
    <source>
        <dbReference type="EMBL" id="ORY22126.1"/>
    </source>
</evidence>
<dbReference type="InParanoid" id="A0A1Y2AHY9"/>
<evidence type="ECO:0000313" key="3">
    <source>
        <dbReference type="Proteomes" id="UP000193986"/>
    </source>
</evidence>
<dbReference type="EMBL" id="MCFC01000098">
    <property type="protein sequence ID" value="ORY22126.1"/>
    <property type="molecule type" value="Genomic_DNA"/>
</dbReference>
<feature type="transmembrane region" description="Helical" evidence="1">
    <location>
        <begin position="6"/>
        <end position="22"/>
    </location>
</feature>
<feature type="transmembrane region" description="Helical" evidence="1">
    <location>
        <begin position="29"/>
        <end position="49"/>
    </location>
</feature>
<keyword evidence="3" id="KW-1185">Reference proteome</keyword>
<gene>
    <name evidence="2" type="ORF">BCR39DRAFT_552168</name>
</gene>
<reference evidence="2 3" key="1">
    <citation type="submission" date="2016-07" db="EMBL/GenBank/DDBJ databases">
        <title>Pervasive Adenine N6-methylation of Active Genes in Fungi.</title>
        <authorList>
            <consortium name="DOE Joint Genome Institute"/>
            <person name="Mondo S.J."/>
            <person name="Dannebaum R.O."/>
            <person name="Kuo R.C."/>
            <person name="Labutti K."/>
            <person name="Haridas S."/>
            <person name="Kuo A."/>
            <person name="Salamov A."/>
            <person name="Ahrendt S.R."/>
            <person name="Lipzen A."/>
            <person name="Sullivan W."/>
            <person name="Andreopoulos W.B."/>
            <person name="Clum A."/>
            <person name="Lindquist E."/>
            <person name="Daum C."/>
            <person name="Ramamoorthy G.K."/>
            <person name="Gryganskyi A."/>
            <person name="Culley D."/>
            <person name="Magnuson J.K."/>
            <person name="James T.Y."/>
            <person name="O'Malley M.A."/>
            <person name="Stajich J.E."/>
            <person name="Spatafora J.W."/>
            <person name="Visel A."/>
            <person name="Grigoriev I.V."/>
        </authorList>
    </citation>
    <scope>NUCLEOTIDE SEQUENCE [LARGE SCALE GENOMIC DNA]</scope>
    <source>
        <strain evidence="2 3">68-887.2</strain>
    </source>
</reference>
<dbReference type="Proteomes" id="UP000193986">
    <property type="component" value="Unassembled WGS sequence"/>
</dbReference>
<proteinExistence type="predicted"/>
<keyword evidence="1" id="KW-0812">Transmembrane</keyword>
<sequence length="66" mass="8275">MVNNYWSYQYSLMPFLFFFFVSQFKSCSYFFFSLLFFSWLFRFLVSYFLSWKTHSCLSCFYQISSM</sequence>
<dbReference type="AlphaFoldDB" id="A0A1Y2AHY9"/>
<comment type="caution">
    <text evidence="2">The sequence shown here is derived from an EMBL/GenBank/DDBJ whole genome shotgun (WGS) entry which is preliminary data.</text>
</comment>